<dbReference type="InterPro" id="IPR001944">
    <property type="entry name" value="Glycoside_Hdrlase_35"/>
</dbReference>
<dbReference type="FunFam" id="2.60.120.260:FF:000142">
    <property type="entry name" value="Beta-galactosidase"/>
    <property type="match status" value="1"/>
</dbReference>
<reference evidence="11" key="1">
    <citation type="submission" date="2021-01" db="EMBL/GenBank/DDBJ databases">
        <title>Adiantum capillus-veneris genome.</title>
        <authorList>
            <person name="Fang Y."/>
            <person name="Liao Q."/>
        </authorList>
    </citation>
    <scope>NUCLEOTIDE SEQUENCE</scope>
    <source>
        <strain evidence="11">H3</strain>
        <tissue evidence="11">Leaf</tissue>
    </source>
</reference>
<organism evidence="11 12">
    <name type="scientific">Adiantum capillus-veneris</name>
    <name type="common">Maidenhair fern</name>
    <dbReference type="NCBI Taxonomy" id="13818"/>
    <lineage>
        <taxon>Eukaryota</taxon>
        <taxon>Viridiplantae</taxon>
        <taxon>Streptophyta</taxon>
        <taxon>Embryophyta</taxon>
        <taxon>Tracheophyta</taxon>
        <taxon>Polypodiopsida</taxon>
        <taxon>Polypodiidae</taxon>
        <taxon>Polypodiales</taxon>
        <taxon>Pteridineae</taxon>
        <taxon>Pteridaceae</taxon>
        <taxon>Vittarioideae</taxon>
        <taxon>Adiantum</taxon>
    </lineage>
</organism>
<evidence type="ECO:0000313" key="11">
    <source>
        <dbReference type="EMBL" id="KAI5083215.1"/>
    </source>
</evidence>
<dbReference type="InterPro" id="IPR031330">
    <property type="entry name" value="Gly_Hdrlase_35_cat"/>
</dbReference>
<dbReference type="InterPro" id="IPR041392">
    <property type="entry name" value="GHD"/>
</dbReference>
<dbReference type="PROSITE" id="PS01182">
    <property type="entry name" value="GLYCOSYL_HYDROL_F35"/>
    <property type="match status" value="1"/>
</dbReference>
<keyword evidence="12" id="KW-1185">Reference proteome</keyword>
<dbReference type="InterPro" id="IPR019801">
    <property type="entry name" value="Glyco_hydro_35_CS"/>
</dbReference>
<feature type="domain" description="SUEL-type lectin" evidence="10">
    <location>
        <begin position="758"/>
        <end position="840"/>
    </location>
</feature>
<dbReference type="InterPro" id="IPR000922">
    <property type="entry name" value="Lectin_gal-bd_dom"/>
</dbReference>
<feature type="chain" id="PRO_5038450530" description="Beta-galactosidase" evidence="9">
    <location>
        <begin position="19"/>
        <end position="840"/>
    </location>
</feature>
<keyword evidence="6 7" id="KW-0326">Glycosidase</keyword>
<dbReference type="Gene3D" id="3.20.20.80">
    <property type="entry name" value="Glycosidases"/>
    <property type="match status" value="1"/>
</dbReference>
<evidence type="ECO:0000256" key="4">
    <source>
        <dbReference type="ARBA" id="ARBA00022729"/>
    </source>
</evidence>
<dbReference type="InterPro" id="IPR043159">
    <property type="entry name" value="Lectin_gal-bd_sf"/>
</dbReference>
<dbReference type="PANTHER" id="PTHR23421">
    <property type="entry name" value="BETA-GALACTOSIDASE RELATED"/>
    <property type="match status" value="1"/>
</dbReference>
<comment type="similarity">
    <text evidence="2 8">Belongs to the glycosyl hydrolase 35 family.</text>
</comment>
<dbReference type="PROSITE" id="PS50228">
    <property type="entry name" value="SUEL_LECTIN"/>
    <property type="match status" value="1"/>
</dbReference>
<evidence type="ECO:0000256" key="8">
    <source>
        <dbReference type="RuleBase" id="RU003679"/>
    </source>
</evidence>
<comment type="catalytic activity">
    <reaction evidence="1 7">
        <text>Hydrolysis of terminal non-reducing beta-D-galactose residues in beta-D-galactosides.</text>
        <dbReference type="EC" id="3.2.1.23"/>
    </reaction>
</comment>
<dbReference type="GO" id="GO:0005975">
    <property type="term" value="P:carbohydrate metabolic process"/>
    <property type="evidence" value="ECO:0007669"/>
    <property type="project" value="InterPro"/>
</dbReference>
<dbReference type="SUPFAM" id="SSF49785">
    <property type="entry name" value="Galactose-binding domain-like"/>
    <property type="match status" value="2"/>
</dbReference>
<dbReference type="InterPro" id="IPR048913">
    <property type="entry name" value="BetaGal_gal-bd"/>
</dbReference>
<dbReference type="GO" id="GO:0030246">
    <property type="term" value="F:carbohydrate binding"/>
    <property type="evidence" value="ECO:0007669"/>
    <property type="project" value="InterPro"/>
</dbReference>
<proteinExistence type="inferred from homology"/>
<dbReference type="FunFam" id="3.20.20.80:FF:000006">
    <property type="entry name" value="Beta-galactosidase"/>
    <property type="match status" value="1"/>
</dbReference>
<dbReference type="GO" id="GO:0004565">
    <property type="term" value="F:beta-galactosidase activity"/>
    <property type="evidence" value="ECO:0007669"/>
    <property type="project" value="UniProtKB-EC"/>
</dbReference>
<dbReference type="Gene3D" id="2.60.120.740">
    <property type="match status" value="1"/>
</dbReference>
<name>A0A9D4ZS31_ADICA</name>
<dbReference type="PRINTS" id="PR00742">
    <property type="entry name" value="GLHYDRLASE35"/>
</dbReference>
<dbReference type="Gene3D" id="2.60.120.260">
    <property type="entry name" value="Galactose-binding domain-like"/>
    <property type="match status" value="1"/>
</dbReference>
<sequence>MSPVFLVSLLLLARLGFSSWSAVEAGASYNVSYDHRALTINGQHRILNSGSIHYPRSTPEMWPDLISKAKEGGLDVIETYVFWDQHEPAKGKYDFHGRRNLVQFVKVVQKAGLFMNLRIGPYISAEWNFGGLPVWLHLEPHVVFRTDNVPFKAHMERFVRKIVNMMKEEELFAWQGGPIILAQIENEFGTWPLGTSEHAYSMWAAKMADSTKTGVPWIMCLQFDAPDPIINTFNSYYADSFTPNGDNKPKMWTENWTGWFQSYGKPTPYRPVEDLAFAVLKFFQRNGSFQNYYMYHGGTNFGRTAGGPFITTTYDYDAPIDEYGLIRQPKWGHLKDMHQALKLCEPAMAKGDTTLNSWLGPDVEVYAYSNETERCAAFISNSNTSDATVNFNGRSYNLPGWSISVLPDCVNVAFNSAKITAQTSLMAMKPVEHLDIVKWEWYREKVGLWSGNVLADNRCLEQISTAKDTTDYLWYTTSLQVSETEPFLENGTDPVLIIDSMRDAVHVFINDELIVSAQGVWGSPSVQVIQPIKLHAGTNKIALLSMTVGLQTGATGYDLTGTGIQGSIYVEGFENGTLDLSTQQWLHQVGVKGEKLRLYEADGMKYVAWSSAVAPTNKSLTWYKTYFDAPGGDDPVALDLHGMGKGQAWINGQSIGRFWPAYNVSSDSCTNGCDYRGVFNSTKCVSNCGQPSQRWYHVPRSWLEPKDNLLVLFEEIGGDPSSSSVVVRAVDKVCGYVAEDYPPPLSKWSFGLANVSFPQLNLECGKGQTITSIDFASFGSPTGKCGNFQRGLCHSPKSLRVLERRCIGHTKCSIVVSSAMFGGDPCPDQVKKLAVAANCS</sequence>
<dbReference type="OrthoDB" id="1657402at2759"/>
<dbReference type="FunFam" id="2.60.120.260:FF:000076">
    <property type="entry name" value="Beta-galactosidase"/>
    <property type="match status" value="1"/>
</dbReference>
<dbReference type="Proteomes" id="UP000886520">
    <property type="component" value="Chromosome 3"/>
</dbReference>
<evidence type="ECO:0000256" key="2">
    <source>
        <dbReference type="ARBA" id="ARBA00009809"/>
    </source>
</evidence>
<gene>
    <name evidence="11" type="ORF">GOP47_0002958</name>
</gene>
<keyword evidence="4 9" id="KW-0732">Signal</keyword>
<evidence type="ECO:0000256" key="3">
    <source>
        <dbReference type="ARBA" id="ARBA00012756"/>
    </source>
</evidence>
<dbReference type="InterPro" id="IPR017853">
    <property type="entry name" value="GH"/>
</dbReference>
<dbReference type="CDD" id="cd22842">
    <property type="entry name" value="Gal_Rha_Lectin_BGal"/>
    <property type="match status" value="1"/>
</dbReference>
<evidence type="ECO:0000256" key="6">
    <source>
        <dbReference type="ARBA" id="ARBA00023295"/>
    </source>
</evidence>
<feature type="signal peptide" evidence="9">
    <location>
        <begin position="1"/>
        <end position="18"/>
    </location>
</feature>
<dbReference type="Pfam" id="PF17834">
    <property type="entry name" value="GHD"/>
    <property type="match status" value="1"/>
</dbReference>
<dbReference type="AlphaFoldDB" id="A0A9D4ZS31"/>
<dbReference type="EMBL" id="JABFUD020000002">
    <property type="protein sequence ID" value="KAI5083215.1"/>
    <property type="molecule type" value="Genomic_DNA"/>
</dbReference>
<dbReference type="EC" id="3.2.1.23" evidence="3 7"/>
<evidence type="ECO:0000313" key="12">
    <source>
        <dbReference type="Proteomes" id="UP000886520"/>
    </source>
</evidence>
<comment type="caution">
    <text evidence="11">The sequence shown here is derived from an EMBL/GenBank/DDBJ whole genome shotgun (WGS) entry which is preliminary data.</text>
</comment>
<dbReference type="Pfam" id="PF02140">
    <property type="entry name" value="SUEL_Lectin"/>
    <property type="match status" value="1"/>
</dbReference>
<dbReference type="FunFam" id="2.60.120.740:FF:000002">
    <property type="entry name" value="Beta-galactosidase"/>
    <property type="match status" value="1"/>
</dbReference>
<dbReference type="Pfam" id="PF01301">
    <property type="entry name" value="Glyco_hydro_35"/>
    <property type="match status" value="1"/>
</dbReference>
<protein>
    <recommendedName>
        <fullName evidence="3 7">Beta-galactosidase</fullName>
        <ecNumber evidence="3 7">3.2.1.23</ecNumber>
    </recommendedName>
</protein>
<accession>A0A9D4ZS31</accession>
<keyword evidence="5 7" id="KW-0378">Hydrolase</keyword>
<evidence type="ECO:0000256" key="7">
    <source>
        <dbReference type="RuleBase" id="RU000675"/>
    </source>
</evidence>
<evidence type="ECO:0000256" key="9">
    <source>
        <dbReference type="SAM" id="SignalP"/>
    </source>
</evidence>
<evidence type="ECO:0000259" key="10">
    <source>
        <dbReference type="PROSITE" id="PS50228"/>
    </source>
</evidence>
<dbReference type="InterPro" id="IPR008979">
    <property type="entry name" value="Galactose-bd-like_sf"/>
</dbReference>
<dbReference type="SUPFAM" id="SSF51445">
    <property type="entry name" value="(Trans)glycosidases"/>
    <property type="match status" value="1"/>
</dbReference>
<evidence type="ECO:0000256" key="1">
    <source>
        <dbReference type="ARBA" id="ARBA00001412"/>
    </source>
</evidence>
<dbReference type="Pfam" id="PF21467">
    <property type="entry name" value="BetaGal_gal-bd"/>
    <property type="match status" value="1"/>
</dbReference>
<evidence type="ECO:0000256" key="5">
    <source>
        <dbReference type="ARBA" id="ARBA00022801"/>
    </source>
</evidence>